<keyword evidence="1" id="KW-1133">Transmembrane helix</keyword>
<reference evidence="2" key="1">
    <citation type="submission" date="2018-07" db="EMBL/GenBank/DDBJ databases">
        <authorList>
            <person name="Quirk P.G."/>
            <person name="Krulwich T.A."/>
        </authorList>
    </citation>
    <scope>NUCLEOTIDE SEQUENCE</scope>
</reference>
<keyword evidence="1" id="KW-0812">Transmembrane</keyword>
<protein>
    <submittedName>
        <fullName evidence="2">Membrane protein</fullName>
    </submittedName>
</protein>
<dbReference type="PANTHER" id="PTHR31881:SF6">
    <property type="entry name" value="OS09G0494600 PROTEIN"/>
    <property type="match status" value="1"/>
</dbReference>
<dbReference type="PANTHER" id="PTHR31881">
    <property type="match status" value="1"/>
</dbReference>
<evidence type="ECO:0000256" key="1">
    <source>
        <dbReference type="SAM" id="Phobius"/>
    </source>
</evidence>
<feature type="transmembrane region" description="Helical" evidence="1">
    <location>
        <begin position="184"/>
        <end position="213"/>
    </location>
</feature>
<dbReference type="InterPro" id="IPR006747">
    <property type="entry name" value="DUF599"/>
</dbReference>
<proteinExistence type="predicted"/>
<sequence length="232" mass="25645">MIADLSPLDAGAVVLFLATWFAYHTLFDSRFRRPASINAKMIAVREAWMLELLSRENRIVDSTLIGHSIHSASFFASTTILLVAGLVGVIGSADRIYGATVNLSMIFHTGTQALFQLKVLLLIAIFIYAFIKFTWAIRQFNYFAAIIGGAPPASSAPSDRALAMRMAMVLSNAIWQFNAGVRAYYFAFAALAWFVHPLFFMIMTVLIPIVLAYRQLWSATARAIADHVDSLG</sequence>
<name>A0A380TBH6_9ZZZZ</name>
<evidence type="ECO:0000313" key="2">
    <source>
        <dbReference type="EMBL" id="SUS04763.1"/>
    </source>
</evidence>
<dbReference type="EMBL" id="UIDG01000051">
    <property type="protein sequence ID" value="SUS04763.1"/>
    <property type="molecule type" value="Genomic_DNA"/>
</dbReference>
<feature type="transmembrane region" description="Helical" evidence="1">
    <location>
        <begin position="72"/>
        <end position="93"/>
    </location>
</feature>
<organism evidence="2">
    <name type="scientific">metagenome</name>
    <dbReference type="NCBI Taxonomy" id="256318"/>
    <lineage>
        <taxon>unclassified sequences</taxon>
        <taxon>metagenomes</taxon>
    </lineage>
</organism>
<gene>
    <name evidence="2" type="ORF">DF3PB_1440012</name>
</gene>
<accession>A0A380TBH6</accession>
<keyword evidence="1" id="KW-0472">Membrane</keyword>
<dbReference type="Pfam" id="PF04654">
    <property type="entry name" value="DUF599"/>
    <property type="match status" value="1"/>
</dbReference>
<feature type="transmembrane region" description="Helical" evidence="1">
    <location>
        <begin position="113"/>
        <end position="131"/>
    </location>
</feature>
<dbReference type="AlphaFoldDB" id="A0A380TBH6"/>
<feature type="transmembrane region" description="Helical" evidence="1">
    <location>
        <begin position="6"/>
        <end position="23"/>
    </location>
</feature>